<evidence type="ECO:0000313" key="5">
    <source>
        <dbReference type="Proteomes" id="UP001430990"/>
    </source>
</evidence>
<keyword evidence="4" id="KW-0614">Plasmid</keyword>
<name>A0ABY3R0Z6_9BRAD</name>
<dbReference type="InterPro" id="IPR047650">
    <property type="entry name" value="Transpos_IS110"/>
</dbReference>
<feature type="domain" description="Transposase IS116/IS110/IS902 C-terminal" evidence="3">
    <location>
        <begin position="181"/>
        <end position="260"/>
    </location>
</feature>
<dbReference type="NCBIfam" id="NF033542">
    <property type="entry name" value="transpos_IS110"/>
    <property type="match status" value="1"/>
</dbReference>
<dbReference type="Pfam" id="PF02371">
    <property type="entry name" value="Transposase_20"/>
    <property type="match status" value="1"/>
</dbReference>
<feature type="compositionally biased region" description="Basic residues" evidence="1">
    <location>
        <begin position="363"/>
        <end position="372"/>
    </location>
</feature>
<proteinExistence type="predicted"/>
<evidence type="ECO:0000313" key="4">
    <source>
        <dbReference type="EMBL" id="UFW91950.1"/>
    </source>
</evidence>
<feature type="region of interest" description="Disordered" evidence="1">
    <location>
        <begin position="323"/>
        <end position="420"/>
    </location>
</feature>
<dbReference type="EMBL" id="CP088102">
    <property type="protein sequence ID" value="UFW91950.1"/>
    <property type="molecule type" value="Genomic_DNA"/>
</dbReference>
<dbReference type="InterPro" id="IPR003346">
    <property type="entry name" value="Transposase_20"/>
</dbReference>
<dbReference type="Proteomes" id="UP001430990">
    <property type="component" value="Plasmid pCC829_2"/>
</dbReference>
<keyword evidence="5" id="KW-1185">Reference proteome</keyword>
<dbReference type="Pfam" id="PF01548">
    <property type="entry name" value="DEDD_Tnp_IS110"/>
    <property type="match status" value="1"/>
</dbReference>
<gene>
    <name evidence="4" type="ORF">BjapCC829_49050</name>
</gene>
<dbReference type="PANTHER" id="PTHR33055">
    <property type="entry name" value="TRANSPOSASE FOR INSERTION SEQUENCE ELEMENT IS1111A"/>
    <property type="match status" value="1"/>
</dbReference>
<organism evidence="4 5">
    <name type="scientific">Bradyrhizobium barranii</name>
    <dbReference type="NCBI Taxonomy" id="2992140"/>
    <lineage>
        <taxon>Bacteria</taxon>
        <taxon>Pseudomonadati</taxon>
        <taxon>Pseudomonadota</taxon>
        <taxon>Alphaproteobacteria</taxon>
        <taxon>Hyphomicrobiales</taxon>
        <taxon>Nitrobacteraceae</taxon>
        <taxon>Bradyrhizobium</taxon>
    </lineage>
</organism>
<feature type="domain" description="Transposase IS110-like N-terminal" evidence="2">
    <location>
        <begin position="18"/>
        <end position="116"/>
    </location>
</feature>
<evidence type="ECO:0000259" key="2">
    <source>
        <dbReference type="Pfam" id="PF01548"/>
    </source>
</evidence>
<evidence type="ECO:0000259" key="3">
    <source>
        <dbReference type="Pfam" id="PF02371"/>
    </source>
</evidence>
<evidence type="ECO:0000256" key="1">
    <source>
        <dbReference type="SAM" id="MobiDB-lite"/>
    </source>
</evidence>
<reference evidence="4" key="1">
    <citation type="submission" date="2021-11" db="EMBL/GenBank/DDBJ databases">
        <title>Australian commercial rhizobial inoculants.</title>
        <authorList>
            <person name="Kohlmeier M.G."/>
            <person name="O'Hara G.W."/>
            <person name="Colombi E."/>
            <person name="Ramsay J.P."/>
            <person name="Terpolilli J."/>
        </authorList>
    </citation>
    <scope>NUCLEOTIDE SEQUENCE</scope>
    <source>
        <strain evidence="4">CC829</strain>
        <plasmid evidence="4">pCC829_2</plasmid>
    </source>
</reference>
<dbReference type="InterPro" id="IPR002525">
    <property type="entry name" value="Transp_IS110-like_N"/>
</dbReference>
<sequence length="420" mass="46543">MTRTALEGFGKRLQPIDEVVIEATGNCMAVSRVLSPFVKRVVIANPLQVKAIAHAHVKTDKVDAGTLASLYAAGYLPEIWTPDAATERLRRLIARRYQVVRHRTRIKNEVHAILHAHLIPKCPHADLFNGRGRDWLAHQPVPDDERDAIERHVRELDRLAEDLTILDREIATNSLDDGSVRRLLTITGVNLAVAAGLMAAIGDITRFKSPQKLVSYFGLNPRVHQSGLGAAHHGRISKVGRSHARAMLVEAAWAAAKTPGPLHAFFVRIRARRGHQVAAVAVARKLTVLCWHLLTNEEDYLWARPSLVAHKMRGMELQAGRAQKKATRAALPTPTISNNSAIRRCTSPSKRREGMSTLSKLGARARQKKRRAGASTRQDTDRAARRRLQPTRRSSPRGHPRTTITIAVRASSHPPGTRGR</sequence>
<geneLocation type="plasmid" evidence="4 5">
    <name>pCC829_2</name>
</geneLocation>
<protein>
    <submittedName>
        <fullName evidence="4">IS110 family transposase</fullName>
    </submittedName>
</protein>
<feature type="compositionally biased region" description="Basic residues" evidence="1">
    <location>
        <begin position="384"/>
        <end position="400"/>
    </location>
</feature>
<accession>A0ABY3R0Z6</accession>